<gene>
    <name evidence="2" type="ORF">NSPWAT_1975</name>
</gene>
<feature type="compositionally biased region" description="Polar residues" evidence="1">
    <location>
        <begin position="11"/>
        <end position="22"/>
    </location>
</feature>
<accession>A0ABM9HF18</accession>
<evidence type="ECO:0000313" key="2">
    <source>
        <dbReference type="EMBL" id="CAI2718831.1"/>
    </source>
</evidence>
<dbReference type="EMBL" id="OX336137">
    <property type="protein sequence ID" value="CAI2718831.1"/>
    <property type="molecule type" value="Genomic_DNA"/>
</dbReference>
<keyword evidence="3" id="KW-1185">Reference proteome</keyword>
<evidence type="ECO:0000313" key="3">
    <source>
        <dbReference type="Proteomes" id="UP001157733"/>
    </source>
</evidence>
<proteinExistence type="predicted"/>
<reference evidence="2 3" key="1">
    <citation type="submission" date="2022-09" db="EMBL/GenBank/DDBJ databases">
        <authorList>
            <person name="Kop L."/>
        </authorList>
    </citation>
    <scope>NUCLEOTIDE SEQUENCE [LARGE SCALE GENOMIC DNA]</scope>
    <source>
        <strain evidence="2 3">347</strain>
    </source>
</reference>
<evidence type="ECO:0000256" key="1">
    <source>
        <dbReference type="SAM" id="MobiDB-lite"/>
    </source>
</evidence>
<dbReference type="Proteomes" id="UP001157733">
    <property type="component" value="Chromosome"/>
</dbReference>
<protein>
    <submittedName>
        <fullName evidence="2">Uncharacterized protein</fullName>
    </submittedName>
</protein>
<sequence>MKGEVRFDLGTQRSSDIQSKGNPVNPHRLFLTVIQQISYQLQDIPPETQQTLLTLIIPNG</sequence>
<feature type="region of interest" description="Disordered" evidence="1">
    <location>
        <begin position="1"/>
        <end position="22"/>
    </location>
</feature>
<organism evidence="2 3">
    <name type="scientific">Nitrospina watsonii</name>
    <dbReference type="NCBI Taxonomy" id="1323948"/>
    <lineage>
        <taxon>Bacteria</taxon>
        <taxon>Pseudomonadati</taxon>
        <taxon>Nitrospinota/Tectimicrobiota group</taxon>
        <taxon>Nitrospinota</taxon>
        <taxon>Nitrospinia</taxon>
        <taxon>Nitrospinales</taxon>
        <taxon>Nitrospinaceae</taxon>
        <taxon>Nitrospina</taxon>
    </lineage>
</organism>
<name>A0ABM9HF18_9BACT</name>